<evidence type="ECO:0000313" key="2">
    <source>
        <dbReference type="RefSeq" id="XP_075077208.1"/>
    </source>
</evidence>
<sequence length="106" mass="12616">MECKFSGVIQEAGVDVRLDTQVILKRRSFKYLGSINQDESRGDEDTEMDAWKDMIKNEVIRDKVRVACVADKIGELRLRWFRHVKRRCERLAMTGPRRDRDRPKKY</sequence>
<organism evidence="1 2">
    <name type="scientific">Nicotiana tabacum</name>
    <name type="common">Common tobacco</name>
    <dbReference type="NCBI Taxonomy" id="4097"/>
    <lineage>
        <taxon>Eukaryota</taxon>
        <taxon>Viridiplantae</taxon>
        <taxon>Streptophyta</taxon>
        <taxon>Embryophyta</taxon>
        <taxon>Tracheophyta</taxon>
        <taxon>Spermatophyta</taxon>
        <taxon>Magnoliopsida</taxon>
        <taxon>eudicotyledons</taxon>
        <taxon>Gunneridae</taxon>
        <taxon>Pentapetalae</taxon>
        <taxon>asterids</taxon>
        <taxon>lamiids</taxon>
        <taxon>Solanales</taxon>
        <taxon>Solanaceae</taxon>
        <taxon>Nicotianoideae</taxon>
        <taxon>Nicotianeae</taxon>
        <taxon>Nicotiana</taxon>
    </lineage>
</organism>
<name>A0AC58RWW4_TOBAC</name>
<protein>
    <submittedName>
        <fullName evidence="2">Uncharacterized protein LOC142163951</fullName>
    </submittedName>
</protein>
<reference evidence="1" key="1">
    <citation type="journal article" date="2014" name="Nat. Commun.">
        <title>The tobacco genome sequence and its comparison with those of tomato and potato.</title>
        <authorList>
            <person name="Sierro N."/>
            <person name="Battey J.N."/>
            <person name="Ouadi S."/>
            <person name="Bakaher N."/>
            <person name="Bovet L."/>
            <person name="Willig A."/>
            <person name="Goepfert S."/>
            <person name="Peitsch M.C."/>
            <person name="Ivanov N.V."/>
        </authorList>
    </citation>
    <scope>NUCLEOTIDE SEQUENCE [LARGE SCALE GENOMIC DNA]</scope>
</reference>
<proteinExistence type="predicted"/>
<keyword evidence="1" id="KW-1185">Reference proteome</keyword>
<evidence type="ECO:0000313" key="1">
    <source>
        <dbReference type="Proteomes" id="UP000790787"/>
    </source>
</evidence>
<dbReference type="RefSeq" id="XP_075077208.1">
    <property type="nucleotide sequence ID" value="XM_075221107.1"/>
</dbReference>
<accession>A0AC58RWW4</accession>
<gene>
    <name evidence="2" type="primary">LOC142163951</name>
</gene>
<reference evidence="2" key="2">
    <citation type="submission" date="2025-08" db="UniProtKB">
        <authorList>
            <consortium name="RefSeq"/>
        </authorList>
    </citation>
    <scope>IDENTIFICATION</scope>
    <source>
        <tissue evidence="2">Leaf</tissue>
    </source>
</reference>
<dbReference type="Proteomes" id="UP000790787">
    <property type="component" value="Chromosome 1"/>
</dbReference>